<dbReference type="InterPro" id="IPR039532">
    <property type="entry name" value="TetR_C_Firmicutes"/>
</dbReference>
<dbReference type="OrthoDB" id="9810250at2"/>
<protein>
    <recommendedName>
        <fullName evidence="3">HTH tetR-type domain-containing protein</fullName>
    </recommendedName>
</protein>
<gene>
    <name evidence="4" type="ORF">C5L31_000793</name>
</gene>
<dbReference type="InterPro" id="IPR050624">
    <property type="entry name" value="HTH-type_Tx_Regulator"/>
</dbReference>
<dbReference type="RefSeq" id="WP_010619917.1">
    <property type="nucleotide sequence ID" value="NZ_CP042371.1"/>
</dbReference>
<feature type="domain" description="HTH tetR-type" evidence="3">
    <location>
        <begin position="2"/>
        <end position="62"/>
    </location>
</feature>
<evidence type="ECO:0000313" key="5">
    <source>
        <dbReference type="Proteomes" id="UP000294854"/>
    </source>
</evidence>
<dbReference type="InterPro" id="IPR009057">
    <property type="entry name" value="Homeodomain-like_sf"/>
</dbReference>
<dbReference type="STRING" id="1122149.FD44_GL001242"/>
<evidence type="ECO:0000256" key="2">
    <source>
        <dbReference type="PROSITE-ProRule" id="PRU00335"/>
    </source>
</evidence>
<feature type="DNA-binding region" description="H-T-H motif" evidence="2">
    <location>
        <begin position="25"/>
        <end position="44"/>
    </location>
</feature>
<keyword evidence="1 2" id="KW-0238">DNA-binding</keyword>
<proteinExistence type="predicted"/>
<dbReference type="SUPFAM" id="SSF46689">
    <property type="entry name" value="Homeodomain-like"/>
    <property type="match status" value="1"/>
</dbReference>
<accession>A0A4R5NTB2</accession>
<dbReference type="Gene3D" id="1.10.357.10">
    <property type="entry name" value="Tetracycline Repressor, domain 2"/>
    <property type="match status" value="1"/>
</dbReference>
<comment type="caution">
    <text evidence="4">The sequence shown here is derived from an EMBL/GenBank/DDBJ whole genome shotgun (WGS) entry which is preliminary data.</text>
</comment>
<evidence type="ECO:0000259" key="3">
    <source>
        <dbReference type="PROSITE" id="PS50977"/>
    </source>
</evidence>
<dbReference type="GO" id="GO:0003677">
    <property type="term" value="F:DNA binding"/>
    <property type="evidence" value="ECO:0007669"/>
    <property type="project" value="UniProtKB-UniRule"/>
</dbReference>
<dbReference type="PROSITE" id="PS50977">
    <property type="entry name" value="HTH_TETR_2"/>
    <property type="match status" value="1"/>
</dbReference>
<organism evidence="4 5">
    <name type="scientific">Secundilactobacillus malefermentans</name>
    <dbReference type="NCBI Taxonomy" id="176292"/>
    <lineage>
        <taxon>Bacteria</taxon>
        <taxon>Bacillati</taxon>
        <taxon>Bacillota</taxon>
        <taxon>Bacilli</taxon>
        <taxon>Lactobacillales</taxon>
        <taxon>Lactobacillaceae</taxon>
        <taxon>Secundilactobacillus</taxon>
    </lineage>
</organism>
<dbReference type="PANTHER" id="PTHR43479:SF7">
    <property type="entry name" value="TETR-FAMILY TRANSCRIPTIONAL REGULATOR"/>
    <property type="match status" value="1"/>
</dbReference>
<reference evidence="4 5" key="1">
    <citation type="journal article" date="2019" name="Appl. Microbiol. Biotechnol.">
        <title>Uncovering carbohydrate metabolism through a genotype-phenotype association study of 56 lactic acid bacteria genomes.</title>
        <authorList>
            <person name="Buron-Moles G."/>
            <person name="Chailyan A."/>
            <person name="Dolejs I."/>
            <person name="Forster J."/>
            <person name="Miks M.H."/>
        </authorList>
    </citation>
    <scope>NUCLEOTIDE SEQUENCE [LARGE SCALE GENOMIC DNA]</scope>
    <source>
        <strain evidence="4 5">ATCC 49373</strain>
    </source>
</reference>
<dbReference type="PANTHER" id="PTHR43479">
    <property type="entry name" value="ACREF/ENVCD OPERON REPRESSOR-RELATED"/>
    <property type="match status" value="1"/>
</dbReference>
<dbReference type="AlphaFoldDB" id="A0A4R5NTB2"/>
<dbReference type="EMBL" id="PUFO01000010">
    <property type="protein sequence ID" value="TDG80427.1"/>
    <property type="molecule type" value="Genomic_DNA"/>
</dbReference>
<keyword evidence="5" id="KW-1185">Reference proteome</keyword>
<name>A0A4R5NTB2_9LACO</name>
<dbReference type="InterPro" id="IPR001647">
    <property type="entry name" value="HTH_TetR"/>
</dbReference>
<evidence type="ECO:0000256" key="1">
    <source>
        <dbReference type="ARBA" id="ARBA00023125"/>
    </source>
</evidence>
<dbReference type="Proteomes" id="UP000294854">
    <property type="component" value="Unassembled WGS sequence"/>
</dbReference>
<sequence>MVKTRKNLKNALIELLGEHKISEISIQKITDTAHVTRGTFYLHYEDKNDFISRTLAEIMTGFFDAVIVRADYVNDKWQYGENGNFRLFSINKAFDYIEENAKTFDVLLNKYENDDFRAEFESKLSKLLTEFFDQSKTMLNSTDGSKFSTDALSDDILIAYLVSAHIGIIQLWLQGGMKYTARYMTKSVDQINDAIEAQFPVSGFFVSQL</sequence>
<dbReference type="Pfam" id="PF00440">
    <property type="entry name" value="TetR_N"/>
    <property type="match status" value="1"/>
</dbReference>
<evidence type="ECO:0000313" key="4">
    <source>
        <dbReference type="EMBL" id="TDG80427.1"/>
    </source>
</evidence>
<dbReference type="Pfam" id="PF14278">
    <property type="entry name" value="TetR_C_8"/>
    <property type="match status" value="1"/>
</dbReference>